<accession>A0A645EQ10</accession>
<reference evidence="1" key="1">
    <citation type="submission" date="2019-08" db="EMBL/GenBank/DDBJ databases">
        <authorList>
            <person name="Kucharzyk K."/>
            <person name="Murdoch R.W."/>
            <person name="Higgins S."/>
            <person name="Loffler F."/>
        </authorList>
    </citation>
    <scope>NUCLEOTIDE SEQUENCE</scope>
</reference>
<proteinExistence type="predicted"/>
<dbReference type="AlphaFoldDB" id="A0A645EQ10"/>
<comment type="caution">
    <text evidence="1">The sequence shown here is derived from an EMBL/GenBank/DDBJ whole genome shotgun (WGS) entry which is preliminary data.</text>
</comment>
<dbReference type="EMBL" id="VSSQ01049360">
    <property type="protein sequence ID" value="MPN03440.1"/>
    <property type="molecule type" value="Genomic_DNA"/>
</dbReference>
<gene>
    <name evidence="1" type="ORF">SDC9_150670</name>
</gene>
<organism evidence="1">
    <name type="scientific">bioreactor metagenome</name>
    <dbReference type="NCBI Taxonomy" id="1076179"/>
    <lineage>
        <taxon>unclassified sequences</taxon>
        <taxon>metagenomes</taxon>
        <taxon>ecological metagenomes</taxon>
    </lineage>
</organism>
<name>A0A645EQ10_9ZZZZ</name>
<protein>
    <submittedName>
        <fullName evidence="1">Uncharacterized protein</fullName>
    </submittedName>
</protein>
<evidence type="ECO:0000313" key="1">
    <source>
        <dbReference type="EMBL" id="MPN03440.1"/>
    </source>
</evidence>
<sequence>MILRHQPQQSRAGLHRHDLIAQPHRTAPGQGVLPDRQLPRTPVQTMPAVAVIGHLLMAAIDQHGMEPLGAFGKERHETVESAKIHIFSHPFPAVLS</sequence>